<proteinExistence type="predicted"/>
<name>A0A1Y1WB96_9FUNG</name>
<reference evidence="1 2" key="1">
    <citation type="submission" date="2016-07" db="EMBL/GenBank/DDBJ databases">
        <title>Pervasive Adenine N6-methylation of Active Genes in Fungi.</title>
        <authorList>
            <consortium name="DOE Joint Genome Institute"/>
            <person name="Mondo S.J."/>
            <person name="Dannebaum R.O."/>
            <person name="Kuo R.C."/>
            <person name="Labutti K."/>
            <person name="Haridas S."/>
            <person name="Kuo A."/>
            <person name="Salamov A."/>
            <person name="Ahrendt S.R."/>
            <person name="Lipzen A."/>
            <person name="Sullivan W."/>
            <person name="Andreopoulos W.B."/>
            <person name="Clum A."/>
            <person name="Lindquist E."/>
            <person name="Daum C."/>
            <person name="Ramamoorthy G.K."/>
            <person name="Gryganskyi A."/>
            <person name="Culley D."/>
            <person name="Magnuson J.K."/>
            <person name="James T.Y."/>
            <person name="O'Malley M.A."/>
            <person name="Stajich J.E."/>
            <person name="Spatafora J.W."/>
            <person name="Visel A."/>
            <person name="Grigoriev I.V."/>
        </authorList>
    </citation>
    <scope>NUCLEOTIDE SEQUENCE [LARGE SCALE GENOMIC DNA]</scope>
    <source>
        <strain evidence="1 2">ATCC 12442</strain>
    </source>
</reference>
<dbReference type="AlphaFoldDB" id="A0A1Y1WB96"/>
<protein>
    <submittedName>
        <fullName evidence="1">Uncharacterized protein</fullName>
    </submittedName>
</protein>
<evidence type="ECO:0000313" key="1">
    <source>
        <dbReference type="EMBL" id="ORX70809.1"/>
    </source>
</evidence>
<evidence type="ECO:0000313" key="2">
    <source>
        <dbReference type="Proteomes" id="UP000193922"/>
    </source>
</evidence>
<organism evidence="1 2">
    <name type="scientific">Linderina pennispora</name>
    <dbReference type="NCBI Taxonomy" id="61395"/>
    <lineage>
        <taxon>Eukaryota</taxon>
        <taxon>Fungi</taxon>
        <taxon>Fungi incertae sedis</taxon>
        <taxon>Zoopagomycota</taxon>
        <taxon>Kickxellomycotina</taxon>
        <taxon>Kickxellomycetes</taxon>
        <taxon>Kickxellales</taxon>
        <taxon>Kickxellaceae</taxon>
        <taxon>Linderina</taxon>
    </lineage>
</organism>
<dbReference type="GeneID" id="63803954"/>
<gene>
    <name evidence="1" type="ORF">DL89DRAFT_266936</name>
</gene>
<dbReference type="EMBL" id="MCFD01000005">
    <property type="protein sequence ID" value="ORX70809.1"/>
    <property type="molecule type" value="Genomic_DNA"/>
</dbReference>
<dbReference type="RefSeq" id="XP_040744388.1">
    <property type="nucleotide sequence ID" value="XM_040887306.1"/>
</dbReference>
<keyword evidence="2" id="KW-1185">Reference proteome</keyword>
<accession>A0A1Y1WB96</accession>
<comment type="caution">
    <text evidence="1">The sequence shown here is derived from an EMBL/GenBank/DDBJ whole genome shotgun (WGS) entry which is preliminary data.</text>
</comment>
<dbReference type="Proteomes" id="UP000193922">
    <property type="component" value="Unassembled WGS sequence"/>
</dbReference>
<sequence>MPKIKFLSLSHIPSSDTNLFVLHLLSHLDSLDIVGGIDILTQMNLRFPYSKRISIFLKSIFSSFSVATLVKFEVEHYIPVSINSVGWSNLEDLAIIAFISRTTIYRLLSQLPLLKRLRVRYITPDGESCQYDKHHDILPYLPDDLNFNSMLGYLEYFDGTSRSPLVFDLDPLYEFIHKRHHARRDSMQGYPHIQYIYFSASFVEIRNQL</sequence>